<organism evidence="5 6">
    <name type="scientific">Recurvomyces mirabilis</name>
    <dbReference type="NCBI Taxonomy" id="574656"/>
    <lineage>
        <taxon>Eukaryota</taxon>
        <taxon>Fungi</taxon>
        <taxon>Dikarya</taxon>
        <taxon>Ascomycota</taxon>
        <taxon>Pezizomycotina</taxon>
        <taxon>Dothideomycetes</taxon>
        <taxon>Dothideomycetidae</taxon>
        <taxon>Mycosphaerellales</taxon>
        <taxon>Teratosphaeriaceae</taxon>
        <taxon>Recurvomyces</taxon>
    </lineage>
</organism>
<dbReference type="FunFam" id="3.40.50.720:FF:000374">
    <property type="entry name" value="3-oxoacyl-(Acyl-carrier-protein) reductase"/>
    <property type="match status" value="1"/>
</dbReference>
<gene>
    <name evidence="5" type="ORF">LTR78_009444</name>
</gene>
<evidence type="ECO:0000259" key="4">
    <source>
        <dbReference type="SMART" id="SM00822"/>
    </source>
</evidence>
<dbReference type="InterPro" id="IPR036291">
    <property type="entry name" value="NAD(P)-bd_dom_sf"/>
</dbReference>
<evidence type="ECO:0000313" key="6">
    <source>
        <dbReference type="Proteomes" id="UP001274830"/>
    </source>
</evidence>
<proteinExistence type="inferred from homology"/>
<dbReference type="SUPFAM" id="SSF51735">
    <property type="entry name" value="NAD(P)-binding Rossmann-fold domains"/>
    <property type="match status" value="1"/>
</dbReference>
<dbReference type="PANTHER" id="PTHR48107">
    <property type="entry name" value="NADPH-DEPENDENT ALDEHYDE REDUCTASE-LIKE PROTEIN, CHLOROPLASTIC-RELATED"/>
    <property type="match status" value="1"/>
</dbReference>
<dbReference type="InterPro" id="IPR057326">
    <property type="entry name" value="KR_dom"/>
</dbReference>
<dbReference type="GO" id="GO:0016614">
    <property type="term" value="F:oxidoreductase activity, acting on CH-OH group of donors"/>
    <property type="evidence" value="ECO:0007669"/>
    <property type="project" value="UniProtKB-ARBA"/>
</dbReference>
<dbReference type="PRINTS" id="PR00080">
    <property type="entry name" value="SDRFAMILY"/>
</dbReference>
<dbReference type="Pfam" id="PF13561">
    <property type="entry name" value="adh_short_C2"/>
    <property type="match status" value="1"/>
</dbReference>
<comment type="caution">
    <text evidence="5">The sequence shown here is derived from an EMBL/GenBank/DDBJ whole genome shotgun (WGS) entry which is preliminary data.</text>
</comment>
<dbReference type="PRINTS" id="PR00081">
    <property type="entry name" value="GDHRDH"/>
</dbReference>
<dbReference type="Proteomes" id="UP001274830">
    <property type="component" value="Unassembled WGS sequence"/>
</dbReference>
<dbReference type="PROSITE" id="PS00061">
    <property type="entry name" value="ADH_SHORT"/>
    <property type="match status" value="1"/>
</dbReference>
<dbReference type="SMART" id="SM00822">
    <property type="entry name" value="PKS_KR"/>
    <property type="match status" value="1"/>
</dbReference>
<evidence type="ECO:0000313" key="5">
    <source>
        <dbReference type="EMBL" id="KAK3670609.1"/>
    </source>
</evidence>
<evidence type="ECO:0000256" key="2">
    <source>
        <dbReference type="ARBA" id="ARBA00022857"/>
    </source>
</evidence>
<name>A0AAE0TPF3_9PEZI</name>
<dbReference type="Gene3D" id="3.40.50.720">
    <property type="entry name" value="NAD(P)-binding Rossmann-like Domain"/>
    <property type="match status" value="1"/>
</dbReference>
<dbReference type="PANTHER" id="PTHR48107:SF7">
    <property type="entry name" value="RE15974P"/>
    <property type="match status" value="1"/>
</dbReference>
<dbReference type="EMBL" id="JAUTXT010000053">
    <property type="protein sequence ID" value="KAK3670609.1"/>
    <property type="molecule type" value="Genomic_DNA"/>
</dbReference>
<evidence type="ECO:0000256" key="1">
    <source>
        <dbReference type="ARBA" id="ARBA00006484"/>
    </source>
</evidence>
<dbReference type="InterPro" id="IPR020904">
    <property type="entry name" value="Sc_DH/Rdtase_CS"/>
</dbReference>
<accession>A0AAE0TPF3</accession>
<dbReference type="InterPro" id="IPR002347">
    <property type="entry name" value="SDR_fam"/>
</dbReference>
<dbReference type="AlphaFoldDB" id="A0AAE0TPF3"/>
<keyword evidence="6" id="KW-1185">Reference proteome</keyword>
<feature type="domain" description="Ketoreductase" evidence="4">
    <location>
        <begin position="13"/>
        <end position="195"/>
    </location>
</feature>
<keyword evidence="2" id="KW-0521">NADP</keyword>
<sequence length="258" mass="27213">MPANNTPRTLEGKVAIVTGASRGIGAAIAHDLASRGAKVMITYSSDRSKQPTDELVAKIKSETGSGATDVQCDLKDPSAAKQIVDATVKAFGLKIDILVNNAAVISDKKIEDITTGDFDEVFYTNTRAPLLMVQAVLPHLRRPGRIINISSVGARAAYPGVGLYSASKAALEGFTRNWAAELGKDGTTVNCVNPGPVETEMLNKVDQSIKGPQFEATPIEKRAGRVEEIAEIVGFLAEGRSSWVSGQCISASGGHAVY</sequence>
<comment type="similarity">
    <text evidence="1">Belongs to the short-chain dehydrogenases/reductases (SDR) family.</text>
</comment>
<keyword evidence="3" id="KW-0560">Oxidoreductase</keyword>
<reference evidence="5" key="1">
    <citation type="submission" date="2023-07" db="EMBL/GenBank/DDBJ databases">
        <title>Black Yeasts Isolated from many extreme environments.</title>
        <authorList>
            <person name="Coleine C."/>
            <person name="Stajich J.E."/>
            <person name="Selbmann L."/>
        </authorList>
    </citation>
    <scope>NUCLEOTIDE SEQUENCE</scope>
    <source>
        <strain evidence="5">CCFEE 5485</strain>
    </source>
</reference>
<protein>
    <recommendedName>
        <fullName evidence="4">Ketoreductase domain-containing protein</fullName>
    </recommendedName>
</protein>
<evidence type="ECO:0000256" key="3">
    <source>
        <dbReference type="ARBA" id="ARBA00023002"/>
    </source>
</evidence>